<feature type="non-terminal residue" evidence="2">
    <location>
        <position position="1"/>
    </location>
</feature>
<keyword evidence="2" id="KW-0436">Ligase</keyword>
<dbReference type="Gene3D" id="3.30.980.10">
    <property type="entry name" value="Threonyl-trna Synthetase, Chain A, domain 2"/>
    <property type="match status" value="1"/>
</dbReference>
<keyword evidence="2" id="KW-0030">Aminoacyl-tRNA synthetase</keyword>
<comment type="caution">
    <text evidence="2">The sequence shown here is derived from an EMBL/GenBank/DDBJ whole genome shotgun (WGS) entry which is preliminary data.</text>
</comment>
<dbReference type="SUPFAM" id="SSF55186">
    <property type="entry name" value="ThrRS/AlaRS common domain"/>
    <property type="match status" value="1"/>
</dbReference>
<dbReference type="InterPro" id="IPR012947">
    <property type="entry name" value="tRNA_SAD"/>
</dbReference>
<sequence length="73" mass="8143">RDEALSIPNLARTKPGRELISSLETVRVVEITGLDMQADGGTHVKNLSEVGKLKFAKMENKGKNNKRVYFTLE</sequence>
<reference evidence="2" key="1">
    <citation type="submission" date="2013-08" db="EMBL/GenBank/DDBJ databases">
        <authorList>
            <person name="Mendez C."/>
            <person name="Richter M."/>
            <person name="Ferrer M."/>
            <person name="Sanchez J."/>
        </authorList>
    </citation>
    <scope>NUCLEOTIDE SEQUENCE</scope>
</reference>
<dbReference type="AlphaFoldDB" id="T0YE26"/>
<dbReference type="GO" id="GO:0043039">
    <property type="term" value="P:tRNA aminoacylation"/>
    <property type="evidence" value="ECO:0007669"/>
    <property type="project" value="InterPro"/>
</dbReference>
<feature type="domain" description="Threonyl/alanyl tRNA synthetase SAD" evidence="1">
    <location>
        <begin position="26"/>
        <end position="69"/>
    </location>
</feature>
<dbReference type="GO" id="GO:0004812">
    <property type="term" value="F:aminoacyl-tRNA ligase activity"/>
    <property type="evidence" value="ECO:0007669"/>
    <property type="project" value="UniProtKB-KW"/>
</dbReference>
<gene>
    <name evidence="2" type="ORF">B2A_13063</name>
</gene>
<name>T0YE26_9ZZZZ</name>
<dbReference type="EMBL" id="AUZZ01009443">
    <property type="protein sequence ID" value="EQD33611.1"/>
    <property type="molecule type" value="Genomic_DNA"/>
</dbReference>
<dbReference type="EC" id="6.1.1.-" evidence="2"/>
<proteinExistence type="predicted"/>
<dbReference type="GO" id="GO:0005524">
    <property type="term" value="F:ATP binding"/>
    <property type="evidence" value="ECO:0007669"/>
    <property type="project" value="InterPro"/>
</dbReference>
<dbReference type="SMART" id="SM00863">
    <property type="entry name" value="tRNA_SAD"/>
    <property type="match status" value="1"/>
</dbReference>
<organism evidence="2">
    <name type="scientific">mine drainage metagenome</name>
    <dbReference type="NCBI Taxonomy" id="410659"/>
    <lineage>
        <taxon>unclassified sequences</taxon>
        <taxon>metagenomes</taxon>
        <taxon>ecological metagenomes</taxon>
    </lineage>
</organism>
<evidence type="ECO:0000313" key="2">
    <source>
        <dbReference type="EMBL" id="EQD33611.1"/>
    </source>
</evidence>
<accession>T0YE26</accession>
<dbReference type="InterPro" id="IPR018163">
    <property type="entry name" value="Thr/Ala-tRNA-synth_IIc_edit"/>
</dbReference>
<reference evidence="2" key="2">
    <citation type="journal article" date="2014" name="ISME J.">
        <title>Microbial stratification in low pH oxic and suboxic macroscopic growths along an acid mine drainage.</title>
        <authorList>
            <person name="Mendez-Garcia C."/>
            <person name="Mesa V."/>
            <person name="Sprenger R.R."/>
            <person name="Richter M."/>
            <person name="Diez M.S."/>
            <person name="Solano J."/>
            <person name="Bargiela R."/>
            <person name="Golyshina O.V."/>
            <person name="Manteca A."/>
            <person name="Ramos J.L."/>
            <person name="Gallego J.R."/>
            <person name="Llorente I."/>
            <person name="Martins Dos Santos V.A."/>
            <person name="Jensen O.N."/>
            <person name="Pelaez A.I."/>
            <person name="Sanchez J."/>
            <person name="Ferrer M."/>
        </authorList>
    </citation>
    <scope>NUCLEOTIDE SEQUENCE</scope>
</reference>
<protein>
    <submittedName>
        <fullName evidence="2">Threonyl/alanyl tRNA synthetase SAD</fullName>
        <ecNumber evidence="2">6.1.1.-</ecNumber>
    </submittedName>
</protein>
<dbReference type="Pfam" id="PF07973">
    <property type="entry name" value="tRNA_SAD"/>
    <property type="match status" value="1"/>
</dbReference>
<evidence type="ECO:0000259" key="1">
    <source>
        <dbReference type="SMART" id="SM00863"/>
    </source>
</evidence>